<proteinExistence type="predicted"/>
<dbReference type="InterPro" id="IPR021109">
    <property type="entry name" value="Peptidase_aspartic_dom_sf"/>
</dbReference>
<dbReference type="CDD" id="cd05483">
    <property type="entry name" value="retropepsin_like_bacteria"/>
    <property type="match status" value="1"/>
</dbReference>
<feature type="transmembrane region" description="Helical" evidence="2">
    <location>
        <begin position="32"/>
        <end position="51"/>
    </location>
</feature>
<accession>A0A2W5ARM5</accession>
<keyword evidence="4" id="KW-0645">Protease</keyword>
<dbReference type="InterPro" id="IPR011969">
    <property type="entry name" value="Clan_AA_Asp_peptidase_C"/>
</dbReference>
<dbReference type="InterPro" id="IPR034122">
    <property type="entry name" value="Retropepsin-like_bacterial"/>
</dbReference>
<comment type="caution">
    <text evidence="4">The sequence shown here is derived from an EMBL/GenBank/DDBJ whole genome shotgun (WGS) entry which is preliminary data.</text>
</comment>
<dbReference type="Pfam" id="PF13975">
    <property type="entry name" value="gag-asp_proteas"/>
    <property type="match status" value="1"/>
</dbReference>
<evidence type="ECO:0000259" key="3">
    <source>
        <dbReference type="PROSITE" id="PS50175"/>
    </source>
</evidence>
<dbReference type="NCBIfam" id="TIGR02281">
    <property type="entry name" value="clan_AA_DTGA"/>
    <property type="match status" value="1"/>
</dbReference>
<protein>
    <submittedName>
        <fullName evidence="4">TIGR02281 family clan AA aspartic protease</fullName>
    </submittedName>
</protein>
<evidence type="ECO:0000256" key="2">
    <source>
        <dbReference type="SAM" id="Phobius"/>
    </source>
</evidence>
<keyword evidence="2" id="KW-0472">Membrane</keyword>
<name>A0A2W5ARM5_9SPHN</name>
<dbReference type="GO" id="GO:0004190">
    <property type="term" value="F:aspartic-type endopeptidase activity"/>
    <property type="evidence" value="ECO:0007669"/>
    <property type="project" value="InterPro"/>
</dbReference>
<dbReference type="GO" id="GO:0006508">
    <property type="term" value="P:proteolysis"/>
    <property type="evidence" value="ECO:0007669"/>
    <property type="project" value="UniProtKB-KW"/>
</dbReference>
<sequence length="201" mass="21702">MSDDRGIYVLMGLLMLLLPLSSLLARRPGVSVVLRAVLGWGVIVAVLYVAFTNRVLLGDMAGRVGDRIGLSEQTVEGDTVRIRQSVDGHFWAQVRLNGVERRMLIDSGATTTAISEDTAEAIGVTPRRVPPVVLSTGNGRIQAARGRVETVRVGDLETRDLPVVISPTFDGLDVIGMNFLSRLQGWRVERGTLVLQGKTAG</sequence>
<gene>
    <name evidence="4" type="ORF">DI632_14885</name>
</gene>
<evidence type="ECO:0000313" key="4">
    <source>
        <dbReference type="EMBL" id="PZO73171.1"/>
    </source>
</evidence>
<keyword evidence="1" id="KW-0378">Hydrolase</keyword>
<keyword evidence="2" id="KW-1133">Transmembrane helix</keyword>
<dbReference type="EMBL" id="QFNF01000057">
    <property type="protein sequence ID" value="PZO73171.1"/>
    <property type="molecule type" value="Genomic_DNA"/>
</dbReference>
<dbReference type="SUPFAM" id="SSF50630">
    <property type="entry name" value="Acid proteases"/>
    <property type="match status" value="1"/>
</dbReference>
<feature type="domain" description="Peptidase A2" evidence="3">
    <location>
        <begin position="101"/>
        <end position="179"/>
    </location>
</feature>
<organism evidence="4 5">
    <name type="scientific">Sphingomonas hengshuiensis</name>
    <dbReference type="NCBI Taxonomy" id="1609977"/>
    <lineage>
        <taxon>Bacteria</taxon>
        <taxon>Pseudomonadati</taxon>
        <taxon>Pseudomonadota</taxon>
        <taxon>Alphaproteobacteria</taxon>
        <taxon>Sphingomonadales</taxon>
        <taxon>Sphingomonadaceae</taxon>
        <taxon>Sphingomonas</taxon>
    </lineage>
</organism>
<dbReference type="PROSITE" id="PS50175">
    <property type="entry name" value="ASP_PROT_RETROV"/>
    <property type="match status" value="1"/>
</dbReference>
<dbReference type="Proteomes" id="UP000248614">
    <property type="component" value="Unassembled WGS sequence"/>
</dbReference>
<evidence type="ECO:0000313" key="5">
    <source>
        <dbReference type="Proteomes" id="UP000248614"/>
    </source>
</evidence>
<dbReference type="InterPro" id="IPR001995">
    <property type="entry name" value="Peptidase_A2_cat"/>
</dbReference>
<dbReference type="AlphaFoldDB" id="A0A2W5ARM5"/>
<evidence type="ECO:0000256" key="1">
    <source>
        <dbReference type="ARBA" id="ARBA00022801"/>
    </source>
</evidence>
<dbReference type="Gene3D" id="2.40.70.10">
    <property type="entry name" value="Acid Proteases"/>
    <property type="match status" value="1"/>
</dbReference>
<feature type="transmembrane region" description="Helical" evidence="2">
    <location>
        <begin position="6"/>
        <end position="25"/>
    </location>
</feature>
<keyword evidence="2" id="KW-0812">Transmembrane</keyword>
<reference evidence="4 5" key="1">
    <citation type="submission" date="2017-08" db="EMBL/GenBank/DDBJ databases">
        <title>Infants hospitalized years apart are colonized by the same room-sourced microbial strains.</title>
        <authorList>
            <person name="Brooks B."/>
            <person name="Olm M.R."/>
            <person name="Firek B.A."/>
            <person name="Baker R."/>
            <person name="Thomas B.C."/>
            <person name="Morowitz M.J."/>
            <person name="Banfield J.F."/>
        </authorList>
    </citation>
    <scope>NUCLEOTIDE SEQUENCE [LARGE SCALE GENOMIC DNA]</scope>
    <source>
        <strain evidence="4">S2_018_000_R3_110</strain>
    </source>
</reference>